<evidence type="ECO:0000256" key="1">
    <source>
        <dbReference type="ARBA" id="ARBA00022679"/>
    </source>
</evidence>
<evidence type="ECO:0000313" key="5">
    <source>
        <dbReference type="Proteomes" id="UP000053201"/>
    </source>
</evidence>
<dbReference type="Gene3D" id="3.30.70.270">
    <property type="match status" value="1"/>
</dbReference>
<keyword evidence="5" id="KW-1185">Reference proteome</keyword>
<dbReference type="GO" id="GO:0006281">
    <property type="term" value="P:DNA repair"/>
    <property type="evidence" value="ECO:0007669"/>
    <property type="project" value="InterPro"/>
</dbReference>
<feature type="region of interest" description="Disordered" evidence="2">
    <location>
        <begin position="466"/>
        <end position="496"/>
    </location>
</feature>
<dbReference type="InterPro" id="IPR036775">
    <property type="entry name" value="DNA_pol_Y-fam_lit_finger_sf"/>
</dbReference>
<evidence type="ECO:0000259" key="3">
    <source>
        <dbReference type="PROSITE" id="PS50173"/>
    </source>
</evidence>
<evidence type="ECO:0000256" key="2">
    <source>
        <dbReference type="SAM" id="MobiDB-lite"/>
    </source>
</evidence>
<dbReference type="STRING" id="645134.A0A0L0HJL7"/>
<protein>
    <recommendedName>
        <fullName evidence="3">UmuC domain-containing protein</fullName>
    </recommendedName>
</protein>
<dbReference type="InterPro" id="IPR017961">
    <property type="entry name" value="DNA_pol_Y-fam_little_finger"/>
</dbReference>
<dbReference type="PANTHER" id="PTHR46404">
    <property type="entry name" value="DNA POLYMERASE IOTA"/>
    <property type="match status" value="1"/>
</dbReference>
<dbReference type="VEuPathDB" id="FungiDB:SPPG_03129"/>
<dbReference type="GO" id="GO:0003887">
    <property type="term" value="F:DNA-directed DNA polymerase activity"/>
    <property type="evidence" value="ECO:0007669"/>
    <property type="project" value="TreeGrafter"/>
</dbReference>
<accession>A0A0L0HJL7</accession>
<dbReference type="GO" id="GO:0070987">
    <property type="term" value="P:error-free translesion synthesis"/>
    <property type="evidence" value="ECO:0007669"/>
    <property type="project" value="UniProtKB-ARBA"/>
</dbReference>
<gene>
    <name evidence="4" type="ORF">SPPG_03129</name>
</gene>
<dbReference type="OMA" id="FYVSACR"/>
<dbReference type="InParanoid" id="A0A0L0HJL7"/>
<dbReference type="Proteomes" id="UP000053201">
    <property type="component" value="Unassembled WGS sequence"/>
</dbReference>
<dbReference type="InterPro" id="IPR001126">
    <property type="entry name" value="UmuC"/>
</dbReference>
<dbReference type="AlphaFoldDB" id="A0A0L0HJL7"/>
<dbReference type="PROSITE" id="PS50173">
    <property type="entry name" value="UMUC"/>
    <property type="match status" value="1"/>
</dbReference>
<dbReference type="SUPFAM" id="SSF100879">
    <property type="entry name" value="Lesion bypass DNA polymerase (Y-family), little finger domain"/>
    <property type="match status" value="1"/>
</dbReference>
<dbReference type="Gene3D" id="1.10.150.20">
    <property type="entry name" value="5' to 3' exonuclease, C-terminal subdomain"/>
    <property type="match status" value="1"/>
</dbReference>
<dbReference type="Gene3D" id="3.30.1490.100">
    <property type="entry name" value="DNA polymerase, Y-family, little finger domain"/>
    <property type="match status" value="1"/>
</dbReference>
<dbReference type="PANTHER" id="PTHR46404:SF1">
    <property type="entry name" value="DNA POLYMERASE IOTA"/>
    <property type="match status" value="1"/>
</dbReference>
<dbReference type="RefSeq" id="XP_016609356.1">
    <property type="nucleotide sequence ID" value="XM_016751409.1"/>
</dbReference>
<dbReference type="GO" id="GO:0003684">
    <property type="term" value="F:damaged DNA binding"/>
    <property type="evidence" value="ECO:0007669"/>
    <property type="project" value="InterPro"/>
</dbReference>
<dbReference type="InterPro" id="IPR043502">
    <property type="entry name" value="DNA/RNA_pol_sf"/>
</dbReference>
<organism evidence="4 5">
    <name type="scientific">Spizellomyces punctatus (strain DAOM BR117)</name>
    <dbReference type="NCBI Taxonomy" id="645134"/>
    <lineage>
        <taxon>Eukaryota</taxon>
        <taxon>Fungi</taxon>
        <taxon>Fungi incertae sedis</taxon>
        <taxon>Chytridiomycota</taxon>
        <taxon>Chytridiomycota incertae sedis</taxon>
        <taxon>Chytridiomycetes</taxon>
        <taxon>Spizellomycetales</taxon>
        <taxon>Spizellomycetaceae</taxon>
        <taxon>Spizellomyces</taxon>
    </lineage>
</organism>
<dbReference type="SUPFAM" id="SSF56672">
    <property type="entry name" value="DNA/RNA polymerases"/>
    <property type="match status" value="1"/>
</dbReference>
<evidence type="ECO:0000313" key="4">
    <source>
        <dbReference type="EMBL" id="KND01317.1"/>
    </source>
</evidence>
<reference evidence="4 5" key="1">
    <citation type="submission" date="2009-08" db="EMBL/GenBank/DDBJ databases">
        <title>The Genome Sequence of Spizellomyces punctatus strain DAOM BR117.</title>
        <authorList>
            <consortium name="The Broad Institute Genome Sequencing Platform"/>
            <person name="Russ C."/>
            <person name="Cuomo C."/>
            <person name="Shea T."/>
            <person name="Young S.K."/>
            <person name="Zeng Q."/>
            <person name="Koehrsen M."/>
            <person name="Haas B."/>
            <person name="Borodovsky M."/>
            <person name="Guigo R."/>
            <person name="Alvarado L."/>
            <person name="Berlin A."/>
            <person name="Bochicchio J."/>
            <person name="Borenstein D."/>
            <person name="Chapman S."/>
            <person name="Chen Z."/>
            <person name="Engels R."/>
            <person name="Freedman E."/>
            <person name="Gellesch M."/>
            <person name="Goldberg J."/>
            <person name="Griggs A."/>
            <person name="Gujja S."/>
            <person name="Heiman D."/>
            <person name="Hepburn T."/>
            <person name="Howarth C."/>
            <person name="Jen D."/>
            <person name="Larson L."/>
            <person name="Lewis B."/>
            <person name="Mehta T."/>
            <person name="Park D."/>
            <person name="Pearson M."/>
            <person name="Roberts A."/>
            <person name="Saif S."/>
            <person name="Shenoy N."/>
            <person name="Sisk P."/>
            <person name="Stolte C."/>
            <person name="Sykes S."/>
            <person name="Thomson T."/>
            <person name="Walk T."/>
            <person name="White J."/>
            <person name="Yandava C."/>
            <person name="Burger G."/>
            <person name="Gray M.W."/>
            <person name="Holland P.W.H."/>
            <person name="King N."/>
            <person name="Lang F.B.F."/>
            <person name="Roger A.J."/>
            <person name="Ruiz-Trillo I."/>
            <person name="Lander E."/>
            <person name="Nusbaum C."/>
        </authorList>
    </citation>
    <scope>NUCLEOTIDE SEQUENCE [LARGE SCALE GENOMIC DNA]</scope>
    <source>
        <strain evidence="4 5">DAOM BR117</strain>
    </source>
</reference>
<dbReference type="GeneID" id="27686668"/>
<dbReference type="Pfam" id="PF11799">
    <property type="entry name" value="IMS_C"/>
    <property type="match status" value="1"/>
</dbReference>
<dbReference type="EMBL" id="KQ257454">
    <property type="protein sequence ID" value="KND01317.1"/>
    <property type="molecule type" value="Genomic_DNA"/>
</dbReference>
<keyword evidence="1" id="KW-0808">Transferase</keyword>
<feature type="compositionally biased region" description="Basic residues" evidence="2">
    <location>
        <begin position="471"/>
        <end position="488"/>
    </location>
</feature>
<name>A0A0L0HJL7_SPIPD</name>
<dbReference type="InterPro" id="IPR025527">
    <property type="entry name" value="HUWE1/Rev1_UBM"/>
</dbReference>
<dbReference type="Pfam" id="PF00817">
    <property type="entry name" value="IMS"/>
    <property type="match status" value="1"/>
</dbReference>
<dbReference type="OrthoDB" id="447129at2759"/>
<dbReference type="Pfam" id="PF14377">
    <property type="entry name" value="UBM"/>
    <property type="match status" value="1"/>
</dbReference>
<proteinExistence type="predicted"/>
<feature type="domain" description="UmuC" evidence="3">
    <location>
        <begin position="1"/>
        <end position="138"/>
    </location>
</feature>
<dbReference type="InterPro" id="IPR043128">
    <property type="entry name" value="Rev_trsase/Diguanyl_cyclase"/>
</dbReference>
<sequence length="531" mass="59199">MDELFLDVTDLIERHLNERNINDMEVEFDLPGGVSFRYTPGLWAGHVMGESERELDGESGDSLPKWYYQMASHLASCIRLAIYSKLGFTTSAGISSNKLFAKLAASAHKPNDQTTLLPGVAADAFLCGTKLRGIPGIGHSACKVLLKHVSEAEMDEKRILEEDERDRGILDYVMMESENPDEAMLPDAPSTSATVGTTRQYLSRETLISLLGPKIGPNIYDLLRGIDPTPVVPSGWPTQISIEDSFQHCTNVQDVRARLLELGRMFVERVQEEEWSQESGWRRFARNVRLTIRRRQEGNIRAWSDDRESRSLPLPVSIFTHTTPSATRSQVLVDKTLLPLFRKMVGDKPFDLTLLNIAAVDFKKETVGRDIVGLFAAQEEGKTLVDQIDQEVINALPEEIRREILGSGHQDTPILSCTRKTDTGTSIAEFFAKGEGSGMGVEDLNPLPKDGRRDTVGHRIVNEQNTSTWPKGKRKVSSKKVNISKKKPKTDGPLTKMWRMGKEDEFVCPKCSESVAVSGVAAHARLHEKDT</sequence>
<dbReference type="eggNOG" id="KOG2095">
    <property type="taxonomic scope" value="Eukaryota"/>
</dbReference>